<feature type="chain" id="PRO_5043923661" evidence="1">
    <location>
        <begin position="18"/>
        <end position="106"/>
    </location>
</feature>
<keyword evidence="3" id="KW-1185">Reference proteome</keyword>
<comment type="caution">
    <text evidence="2">The sequence shown here is derived from an EMBL/GenBank/DDBJ whole genome shotgun (WGS) entry which is preliminary data.</text>
</comment>
<evidence type="ECO:0000313" key="3">
    <source>
        <dbReference type="Proteomes" id="UP001457282"/>
    </source>
</evidence>
<gene>
    <name evidence="2" type="ORF">M0R45_008691</name>
</gene>
<protein>
    <submittedName>
        <fullName evidence="2">Uncharacterized protein</fullName>
    </submittedName>
</protein>
<sequence length="106" mass="11346">MRIRFCIFSSSISFSNSSFLLMSSAINCSSDWMTGGFMFQDPLVDLLHGQSNLLTEQNFCSYVGVGCNADEGFQRLIAHGCIFCSSGALLCDGPASGKDKAAQQPG</sequence>
<accession>A0AAW1Y225</accession>
<name>A0AAW1Y225_RUBAR</name>
<dbReference type="EMBL" id="JBEDUW010000002">
    <property type="protein sequence ID" value="KAK9943070.1"/>
    <property type="molecule type" value="Genomic_DNA"/>
</dbReference>
<reference evidence="2 3" key="1">
    <citation type="journal article" date="2023" name="G3 (Bethesda)">
        <title>A chromosome-length genome assembly and annotation of blackberry (Rubus argutus, cv. 'Hillquist').</title>
        <authorList>
            <person name="Bruna T."/>
            <person name="Aryal R."/>
            <person name="Dudchenko O."/>
            <person name="Sargent D.J."/>
            <person name="Mead D."/>
            <person name="Buti M."/>
            <person name="Cavallini A."/>
            <person name="Hytonen T."/>
            <person name="Andres J."/>
            <person name="Pham M."/>
            <person name="Weisz D."/>
            <person name="Mascagni F."/>
            <person name="Usai G."/>
            <person name="Natali L."/>
            <person name="Bassil N."/>
            <person name="Fernandez G.E."/>
            <person name="Lomsadze A."/>
            <person name="Armour M."/>
            <person name="Olukolu B."/>
            <person name="Poorten T."/>
            <person name="Britton C."/>
            <person name="Davik J."/>
            <person name="Ashrafi H."/>
            <person name="Aiden E.L."/>
            <person name="Borodovsky M."/>
            <person name="Worthington M."/>
        </authorList>
    </citation>
    <scope>NUCLEOTIDE SEQUENCE [LARGE SCALE GENOMIC DNA]</scope>
    <source>
        <strain evidence="2">PI 553951</strain>
    </source>
</reference>
<organism evidence="2 3">
    <name type="scientific">Rubus argutus</name>
    <name type="common">Southern blackberry</name>
    <dbReference type="NCBI Taxonomy" id="59490"/>
    <lineage>
        <taxon>Eukaryota</taxon>
        <taxon>Viridiplantae</taxon>
        <taxon>Streptophyta</taxon>
        <taxon>Embryophyta</taxon>
        <taxon>Tracheophyta</taxon>
        <taxon>Spermatophyta</taxon>
        <taxon>Magnoliopsida</taxon>
        <taxon>eudicotyledons</taxon>
        <taxon>Gunneridae</taxon>
        <taxon>Pentapetalae</taxon>
        <taxon>rosids</taxon>
        <taxon>fabids</taxon>
        <taxon>Rosales</taxon>
        <taxon>Rosaceae</taxon>
        <taxon>Rosoideae</taxon>
        <taxon>Rosoideae incertae sedis</taxon>
        <taxon>Rubus</taxon>
    </lineage>
</organism>
<keyword evidence="1" id="KW-0732">Signal</keyword>
<feature type="signal peptide" evidence="1">
    <location>
        <begin position="1"/>
        <end position="17"/>
    </location>
</feature>
<dbReference type="AlphaFoldDB" id="A0AAW1Y225"/>
<evidence type="ECO:0000256" key="1">
    <source>
        <dbReference type="SAM" id="SignalP"/>
    </source>
</evidence>
<dbReference type="Proteomes" id="UP001457282">
    <property type="component" value="Unassembled WGS sequence"/>
</dbReference>
<evidence type="ECO:0000313" key="2">
    <source>
        <dbReference type="EMBL" id="KAK9943070.1"/>
    </source>
</evidence>
<proteinExistence type="predicted"/>